<dbReference type="CDD" id="cd00637">
    <property type="entry name" value="7tm_classA_rhodopsin-like"/>
    <property type="match status" value="1"/>
</dbReference>
<accession>A0ABY7D9A7</accession>
<keyword evidence="7" id="KW-0807">Transducer</keyword>
<keyword evidence="5 8" id="KW-0472">Membrane</keyword>
<evidence type="ECO:0000256" key="2">
    <source>
        <dbReference type="ARBA" id="ARBA00022692"/>
    </source>
</evidence>
<evidence type="ECO:0000256" key="8">
    <source>
        <dbReference type="SAM" id="Phobius"/>
    </source>
</evidence>
<keyword evidence="2 8" id="KW-0812">Transmembrane</keyword>
<dbReference type="PRINTS" id="PR00237">
    <property type="entry name" value="GPCRRHODOPSN"/>
</dbReference>
<evidence type="ECO:0000256" key="7">
    <source>
        <dbReference type="ARBA" id="ARBA00023224"/>
    </source>
</evidence>
<feature type="non-terminal residue" evidence="10">
    <location>
        <position position="1"/>
    </location>
</feature>
<evidence type="ECO:0000256" key="6">
    <source>
        <dbReference type="ARBA" id="ARBA00023170"/>
    </source>
</evidence>
<name>A0ABY7D9A7_MYAAR</name>
<keyword evidence="4" id="KW-0297">G-protein coupled receptor</keyword>
<dbReference type="InterPro" id="IPR000276">
    <property type="entry name" value="GPCR_Rhodpsn"/>
</dbReference>
<feature type="transmembrane region" description="Helical" evidence="8">
    <location>
        <begin position="69"/>
        <end position="89"/>
    </location>
</feature>
<dbReference type="Proteomes" id="UP001164746">
    <property type="component" value="Chromosome 1"/>
</dbReference>
<evidence type="ECO:0000313" key="10">
    <source>
        <dbReference type="EMBL" id="WAQ93533.1"/>
    </source>
</evidence>
<evidence type="ECO:0000256" key="3">
    <source>
        <dbReference type="ARBA" id="ARBA00022989"/>
    </source>
</evidence>
<feature type="domain" description="G-protein coupled receptors family 1 profile" evidence="9">
    <location>
        <begin position="48"/>
        <end position="302"/>
    </location>
</feature>
<sequence length="462" mass="53111">MPLNITDTSVVFNGSVVDAGIFLRPWNTLEKAIFGTWLTISMMFSLIGNLLVIIVVLRHKGMQTRTNMFLVNLAIADFLTGLLLAPFSLTTLIKDRWIFGDTMCNVNGFFNSVCLITSIHTMMYISIHKYVSITRPLSRILNHWKILIMCLTAWLWSITCAVLTLFILSQVEIKPGAMQCGPKYPKTKIHYLHHVIITGSNIVIPLAVMLFAYARMYWELRKHAIRLRQNTTLHSDHILGQQIQVTKTLFMILACFFICWIPYAVYSSYVSNIKNKNEIPVWTNPLAYCFMYMNSGCNPIIYCWRSNTFREGYKQILCQQSNFVVSDVCFEMLTNTKRPSPAHSDTIRDDDSPSIVKRQTTLLYHSFKNLRHSLRKSSKNSSITYIDRRYTIHVSSPTHTLLRRATSRTATGSSIIQKNGSTIITKNGKIISVRRDIDRMKRDKSFNGYDDLRMKPAIEVSR</sequence>
<comment type="subcellular location">
    <subcellularLocation>
        <location evidence="1">Membrane</location>
        <topology evidence="1">Multi-pass membrane protein</topology>
    </subcellularLocation>
</comment>
<keyword evidence="3 8" id="KW-1133">Transmembrane helix</keyword>
<evidence type="ECO:0000313" key="11">
    <source>
        <dbReference type="Proteomes" id="UP001164746"/>
    </source>
</evidence>
<dbReference type="PANTHER" id="PTHR45695:SF22">
    <property type="entry name" value="G-PROTEIN COUPLED RECEPTORS FAMILY 1 PROFILE DOMAIN-CONTAINING PROTEIN"/>
    <property type="match status" value="1"/>
</dbReference>
<feature type="transmembrane region" description="Helical" evidence="8">
    <location>
        <begin position="248"/>
        <end position="265"/>
    </location>
</feature>
<organism evidence="10 11">
    <name type="scientific">Mya arenaria</name>
    <name type="common">Soft-shell clam</name>
    <dbReference type="NCBI Taxonomy" id="6604"/>
    <lineage>
        <taxon>Eukaryota</taxon>
        <taxon>Metazoa</taxon>
        <taxon>Spiralia</taxon>
        <taxon>Lophotrochozoa</taxon>
        <taxon>Mollusca</taxon>
        <taxon>Bivalvia</taxon>
        <taxon>Autobranchia</taxon>
        <taxon>Heteroconchia</taxon>
        <taxon>Euheterodonta</taxon>
        <taxon>Imparidentia</taxon>
        <taxon>Neoheterodontei</taxon>
        <taxon>Myida</taxon>
        <taxon>Myoidea</taxon>
        <taxon>Myidae</taxon>
        <taxon>Mya</taxon>
    </lineage>
</organism>
<evidence type="ECO:0000256" key="4">
    <source>
        <dbReference type="ARBA" id="ARBA00023040"/>
    </source>
</evidence>
<reference evidence="10" key="1">
    <citation type="submission" date="2022-11" db="EMBL/GenBank/DDBJ databases">
        <title>Centuries of genome instability and evolution in soft-shell clam transmissible cancer (bioRxiv).</title>
        <authorList>
            <person name="Hart S.F.M."/>
            <person name="Yonemitsu M.A."/>
            <person name="Giersch R.M."/>
            <person name="Beal B.F."/>
            <person name="Arriagada G."/>
            <person name="Davis B.W."/>
            <person name="Ostrander E.A."/>
            <person name="Goff S.P."/>
            <person name="Metzger M.J."/>
        </authorList>
    </citation>
    <scope>NUCLEOTIDE SEQUENCE</scope>
    <source>
        <strain evidence="10">MELC-2E11</strain>
        <tissue evidence="10">Siphon/mantle</tissue>
    </source>
</reference>
<feature type="transmembrane region" description="Helical" evidence="8">
    <location>
        <begin position="146"/>
        <end position="171"/>
    </location>
</feature>
<evidence type="ECO:0000259" key="9">
    <source>
        <dbReference type="PROSITE" id="PS50262"/>
    </source>
</evidence>
<keyword evidence="6" id="KW-0675">Receptor</keyword>
<evidence type="ECO:0000256" key="1">
    <source>
        <dbReference type="ARBA" id="ARBA00004141"/>
    </source>
</evidence>
<proteinExistence type="predicted"/>
<gene>
    <name evidence="10" type="ORF">MAR_006004</name>
</gene>
<protein>
    <submittedName>
        <fullName evidence="10">ADA1A-like protein</fullName>
    </submittedName>
</protein>
<dbReference type="InterPro" id="IPR017452">
    <property type="entry name" value="GPCR_Rhodpsn_7TM"/>
</dbReference>
<feature type="transmembrane region" description="Helical" evidence="8">
    <location>
        <begin position="32"/>
        <end position="57"/>
    </location>
</feature>
<dbReference type="EMBL" id="CP111012">
    <property type="protein sequence ID" value="WAQ93533.1"/>
    <property type="molecule type" value="Genomic_DNA"/>
</dbReference>
<evidence type="ECO:0000256" key="5">
    <source>
        <dbReference type="ARBA" id="ARBA00023136"/>
    </source>
</evidence>
<keyword evidence="11" id="KW-1185">Reference proteome</keyword>
<dbReference type="Gene3D" id="1.20.1070.10">
    <property type="entry name" value="Rhodopsin 7-helix transmembrane proteins"/>
    <property type="match status" value="1"/>
</dbReference>
<dbReference type="PROSITE" id="PS50262">
    <property type="entry name" value="G_PROTEIN_RECEP_F1_2"/>
    <property type="match status" value="1"/>
</dbReference>
<feature type="transmembrane region" description="Helical" evidence="8">
    <location>
        <begin position="191"/>
        <end position="213"/>
    </location>
</feature>
<feature type="transmembrane region" description="Helical" evidence="8">
    <location>
        <begin position="109"/>
        <end position="125"/>
    </location>
</feature>
<dbReference type="SUPFAM" id="SSF81321">
    <property type="entry name" value="Family A G protein-coupled receptor-like"/>
    <property type="match status" value="1"/>
</dbReference>
<dbReference type="PANTHER" id="PTHR45695">
    <property type="entry name" value="LEUCOKININ RECEPTOR-RELATED"/>
    <property type="match status" value="1"/>
</dbReference>
<dbReference type="Pfam" id="PF00001">
    <property type="entry name" value="7tm_1"/>
    <property type="match status" value="1"/>
</dbReference>